<dbReference type="PANTHER" id="PTHR36985">
    <property type="entry name" value="TRANSLOCATION AND ASSEMBLY MODULE SUBUNIT TAMB"/>
    <property type="match status" value="1"/>
</dbReference>
<dbReference type="AlphaFoldDB" id="A0A0W0V7E1"/>
<dbReference type="Pfam" id="PF04357">
    <property type="entry name" value="TamB"/>
    <property type="match status" value="1"/>
</dbReference>
<keyword evidence="4 5" id="KW-0472">Membrane</keyword>
<feature type="domain" description="Translocation and assembly module TamB C-terminal" evidence="6">
    <location>
        <begin position="612"/>
        <end position="980"/>
    </location>
</feature>
<dbReference type="PATRIC" id="fig|454.4.peg.2368"/>
<dbReference type="InterPro" id="IPR007452">
    <property type="entry name" value="TamB_C"/>
</dbReference>
<sequence length="983" mass="108521">MKTLKAMLKAAFYIFAIVLILLTGLLSFLLSTTPGIYTSLKLANFILPGSIQIKKPHGRLIDKFSVAEITYTDEAHSIVLKNVSIHWHPASILFKNHLVIKSFKAQRLNVSIAPKKPEDIADTAFELPQLPLKITLQQASVKRIKLVDTGQIFKNIHLESTLTENKWYIERLTFNYQDIRFVLRSNIVPSLPYAMDSFLTIQKTSPKGLQFKGEIKAAGDLGLYHWEGTFTQPAQLQLSGRLKNGKYLENVFQWQNIKWPVNRQTTLQTGKGNLTIKGSLSNLDIDLDTQIQAPSEGNWQLHIHGQDKQFTAYSTLHLDQGSIHSELQINPQAQKTFEGTISSKNLDLSFFLPGLDKLAFNSQFSGKTLDTLTVDTDIEAQYWGNHLEASAHFIHNKLQAKAKLGNNVLQINGRFPYQWDSYISVPQPALIHPSLKGLSTTLTVNASLSSATEGKLSLVLNDGYYKLPDDSPVSALHFNGGSLQGELKQDGISAKGSFTIDPQKTLNLSLKLPQFHLKDRLTANQPLEGSLHLTINSLHFLESLSQYIKKPQGDLKMNLLVKGTIANPMTEGKIQLNNGEILLPKSGLHLTNIDTGLLTKNNNWQLKSSITSKDGALKINGQGLFYPDVTGEISAKGSDVELFNTNEYTLNVSPDLIIKFNGYNTDIRGSILIPKADITPQDFTESVNLSTDVVFKEEKEQQRDAANISADINIIMGNAVKLDVRGLKGFLDGAIRLQQQAGGSLNASGNLSIRQGAYTAYGQDLSIDQGELIFTGGLLTNPGINLRAVRHFSNANVSFSGSNQLFDFHNTNLQSTNFANNTTVGIEVTGRLNSPDIQLFSNPAGMSQADILSMLLLGRPAHQADQAGGQLLLSAIAISALNLDTGTQGTQLLNQLKENLGFDFDVQSTSTYNRQTHEVSDSNQFVIGKSLSKRLYLSYNIGILQTDSNVLILKYLLNKYFTLQVTASDTGNGIDFLYTRQKK</sequence>
<dbReference type="STRING" id="454.Lisr_2167"/>
<evidence type="ECO:0000256" key="4">
    <source>
        <dbReference type="ARBA" id="ARBA00023136"/>
    </source>
</evidence>
<keyword evidence="3 5" id="KW-1133">Transmembrane helix</keyword>
<dbReference type="GO" id="GO:0097347">
    <property type="term" value="C:TAM protein secretion complex"/>
    <property type="evidence" value="ECO:0007669"/>
    <property type="project" value="TreeGrafter"/>
</dbReference>
<dbReference type="GO" id="GO:0005886">
    <property type="term" value="C:plasma membrane"/>
    <property type="evidence" value="ECO:0007669"/>
    <property type="project" value="InterPro"/>
</dbReference>
<dbReference type="RefSeq" id="WP_058502470.1">
    <property type="nucleotide sequence ID" value="NZ_LNYH01000126.1"/>
</dbReference>
<accession>A0A0W0V7E1</accession>
<organism evidence="7 8">
    <name type="scientific">Legionella israelensis</name>
    <dbReference type="NCBI Taxonomy" id="454"/>
    <lineage>
        <taxon>Bacteria</taxon>
        <taxon>Pseudomonadati</taxon>
        <taxon>Pseudomonadota</taxon>
        <taxon>Gammaproteobacteria</taxon>
        <taxon>Legionellales</taxon>
        <taxon>Legionellaceae</taxon>
        <taxon>Legionella</taxon>
    </lineage>
</organism>
<evidence type="ECO:0000313" key="7">
    <source>
        <dbReference type="EMBL" id="KTD16020.1"/>
    </source>
</evidence>
<comment type="subcellular location">
    <subcellularLocation>
        <location evidence="1">Membrane</location>
        <topology evidence="1">Single-pass membrane protein</topology>
    </subcellularLocation>
</comment>
<evidence type="ECO:0000256" key="2">
    <source>
        <dbReference type="ARBA" id="ARBA00022692"/>
    </source>
</evidence>
<comment type="caution">
    <text evidence="7">The sequence shown here is derived from an EMBL/GenBank/DDBJ whole genome shotgun (WGS) entry which is preliminary data.</text>
</comment>
<name>A0A0W0V7E1_9GAMM</name>
<protein>
    <submittedName>
        <fullName evidence="7">Periplasmic protein</fullName>
    </submittedName>
</protein>
<keyword evidence="2 5" id="KW-0812">Transmembrane</keyword>
<evidence type="ECO:0000259" key="6">
    <source>
        <dbReference type="Pfam" id="PF04357"/>
    </source>
</evidence>
<evidence type="ECO:0000256" key="1">
    <source>
        <dbReference type="ARBA" id="ARBA00004167"/>
    </source>
</evidence>
<dbReference type="GO" id="GO:0009306">
    <property type="term" value="P:protein secretion"/>
    <property type="evidence" value="ECO:0007669"/>
    <property type="project" value="InterPro"/>
</dbReference>
<dbReference type="PANTHER" id="PTHR36985:SF1">
    <property type="entry name" value="TRANSLOCATION AND ASSEMBLY MODULE SUBUNIT TAMB"/>
    <property type="match status" value="1"/>
</dbReference>
<feature type="transmembrane region" description="Helical" evidence="5">
    <location>
        <begin position="12"/>
        <end position="30"/>
    </location>
</feature>
<proteinExistence type="predicted"/>
<keyword evidence="8" id="KW-1185">Reference proteome</keyword>
<evidence type="ECO:0000256" key="5">
    <source>
        <dbReference type="SAM" id="Phobius"/>
    </source>
</evidence>
<dbReference type="EMBL" id="LNYH01000126">
    <property type="protein sequence ID" value="KTD16020.1"/>
    <property type="molecule type" value="Genomic_DNA"/>
</dbReference>
<evidence type="ECO:0000256" key="3">
    <source>
        <dbReference type="ARBA" id="ARBA00022989"/>
    </source>
</evidence>
<gene>
    <name evidence="7" type="ORF">Lisr_2167</name>
</gene>
<reference evidence="7 8" key="1">
    <citation type="submission" date="2015-11" db="EMBL/GenBank/DDBJ databases">
        <title>Genomic analysis of 38 Legionella species identifies large and diverse effector repertoires.</title>
        <authorList>
            <person name="Burstein D."/>
            <person name="Amaro F."/>
            <person name="Zusman T."/>
            <person name="Lifshitz Z."/>
            <person name="Cohen O."/>
            <person name="Gilbert J.A."/>
            <person name="Pupko T."/>
            <person name="Shuman H.A."/>
            <person name="Segal G."/>
        </authorList>
    </citation>
    <scope>NUCLEOTIDE SEQUENCE [LARGE SCALE GENOMIC DNA]</scope>
    <source>
        <strain evidence="7 8">Bercovier 4</strain>
    </source>
</reference>
<dbReference type="Proteomes" id="UP000054761">
    <property type="component" value="Unassembled WGS sequence"/>
</dbReference>
<evidence type="ECO:0000313" key="8">
    <source>
        <dbReference type="Proteomes" id="UP000054761"/>
    </source>
</evidence>